<comment type="caution">
    <text evidence="2">The sequence shown here is derived from an EMBL/GenBank/DDBJ whole genome shotgun (WGS) entry which is preliminary data.</text>
</comment>
<keyword evidence="1" id="KW-1133">Transmembrane helix</keyword>
<dbReference type="RefSeq" id="WP_047867281.1">
    <property type="nucleotide sequence ID" value="NZ_JABEOU010000066.1"/>
</dbReference>
<evidence type="ECO:0008006" key="4">
    <source>
        <dbReference type="Google" id="ProtNLM"/>
    </source>
</evidence>
<organism evidence="2 3">
    <name type="scientific">Sphingomonas paucimobilis</name>
    <name type="common">Pseudomonas paucimobilis</name>
    <dbReference type="NCBI Taxonomy" id="13689"/>
    <lineage>
        <taxon>Bacteria</taxon>
        <taxon>Pseudomonadati</taxon>
        <taxon>Pseudomonadota</taxon>
        <taxon>Alphaproteobacteria</taxon>
        <taxon>Sphingomonadales</taxon>
        <taxon>Sphingomonadaceae</taxon>
        <taxon>Sphingomonas</taxon>
    </lineage>
</organism>
<evidence type="ECO:0000313" key="3">
    <source>
        <dbReference type="Proteomes" id="UP000550136"/>
    </source>
</evidence>
<feature type="transmembrane region" description="Helical" evidence="1">
    <location>
        <begin position="68"/>
        <end position="87"/>
    </location>
</feature>
<proteinExistence type="predicted"/>
<accession>A0A7Y2PG81</accession>
<keyword evidence="1" id="KW-0472">Membrane</keyword>
<sequence length="138" mass="14197">MNQGTMPHETLGPPAPTRRADTGLSVLAALTSFGAVLAAASCCVLPLALAAMSVGAGVSSTFAALMPLRWPLTALSLIGLAAGWWAYARRRRACAADRSCTVPLPSSATPIVLAIGTVLTVVALIWDRLEAPLMKALS</sequence>
<gene>
    <name evidence="2" type="ORF">HKX06_21595</name>
</gene>
<protein>
    <recommendedName>
        <fullName evidence="4">Mercuric transport protein MerT</fullName>
    </recommendedName>
</protein>
<keyword evidence="1" id="KW-0812">Transmembrane</keyword>
<reference evidence="2 3" key="1">
    <citation type="submission" date="2020-05" db="EMBL/GenBank/DDBJ databases">
        <title>Draft Genome Sequences of Sphingomonas sp. Isolated from the International Space Station.</title>
        <authorList>
            <person name="Bijlani S."/>
            <person name="Singh N.K."/>
            <person name="Mason C.E."/>
            <person name="Wang C.C."/>
            <person name="Venkateswaran K."/>
        </authorList>
    </citation>
    <scope>NUCLEOTIDE SEQUENCE [LARGE SCALE GENOMIC DNA]</scope>
    <source>
        <strain evidence="2 3">FKI-L5-BR-P1</strain>
    </source>
</reference>
<dbReference type="AlphaFoldDB" id="A0A7Y2PG81"/>
<evidence type="ECO:0000256" key="1">
    <source>
        <dbReference type="SAM" id="Phobius"/>
    </source>
</evidence>
<evidence type="ECO:0000313" key="2">
    <source>
        <dbReference type="EMBL" id="NNG59936.1"/>
    </source>
</evidence>
<dbReference type="EMBL" id="JABEOU010000066">
    <property type="protein sequence ID" value="NNG59936.1"/>
    <property type="molecule type" value="Genomic_DNA"/>
</dbReference>
<feature type="transmembrane region" description="Helical" evidence="1">
    <location>
        <begin position="108"/>
        <end position="126"/>
    </location>
</feature>
<name>A0A7Y2PG81_SPHPI</name>
<dbReference type="Proteomes" id="UP000550136">
    <property type="component" value="Unassembled WGS sequence"/>
</dbReference>
<feature type="transmembrane region" description="Helical" evidence="1">
    <location>
        <begin position="26"/>
        <end position="48"/>
    </location>
</feature>